<dbReference type="Proteomes" id="UP001596201">
    <property type="component" value="Unassembled WGS sequence"/>
</dbReference>
<feature type="transmembrane region" description="Helical" evidence="1">
    <location>
        <begin position="53"/>
        <end position="74"/>
    </location>
</feature>
<evidence type="ECO:0000256" key="1">
    <source>
        <dbReference type="SAM" id="Phobius"/>
    </source>
</evidence>
<evidence type="ECO:0000313" key="3">
    <source>
        <dbReference type="Proteomes" id="UP001596201"/>
    </source>
</evidence>
<dbReference type="EMBL" id="JBHSKX010000001">
    <property type="protein sequence ID" value="MFC5366734.1"/>
    <property type="molecule type" value="Genomic_DNA"/>
</dbReference>
<accession>A0ABD5R9M6</accession>
<keyword evidence="1" id="KW-0812">Transmembrane</keyword>
<feature type="transmembrane region" description="Helical" evidence="1">
    <location>
        <begin position="118"/>
        <end position="137"/>
    </location>
</feature>
<reference evidence="2 3" key="1">
    <citation type="journal article" date="2019" name="Int. J. Syst. Evol. Microbiol.">
        <title>The Global Catalogue of Microorganisms (GCM) 10K type strain sequencing project: providing services to taxonomists for standard genome sequencing and annotation.</title>
        <authorList>
            <consortium name="The Broad Institute Genomics Platform"/>
            <consortium name="The Broad Institute Genome Sequencing Center for Infectious Disease"/>
            <person name="Wu L."/>
            <person name="Ma J."/>
        </authorList>
    </citation>
    <scope>NUCLEOTIDE SEQUENCE [LARGE SCALE GENOMIC DNA]</scope>
    <source>
        <strain evidence="2 3">CGMCC 1.12237</strain>
    </source>
</reference>
<dbReference type="Pfam" id="PF17329">
    <property type="entry name" value="DUF5367"/>
    <property type="match status" value="1"/>
</dbReference>
<gene>
    <name evidence="2" type="ORF">ACFPJ5_07255</name>
</gene>
<evidence type="ECO:0000313" key="2">
    <source>
        <dbReference type="EMBL" id="MFC5366734.1"/>
    </source>
</evidence>
<proteinExistence type="predicted"/>
<feature type="transmembrane region" description="Helical" evidence="1">
    <location>
        <begin position="86"/>
        <end position="106"/>
    </location>
</feature>
<feature type="transmembrane region" description="Helical" evidence="1">
    <location>
        <begin position="23"/>
        <end position="47"/>
    </location>
</feature>
<dbReference type="RefSeq" id="WP_227227930.1">
    <property type="nucleotide sequence ID" value="NZ_JAJCVJ010000001.1"/>
</dbReference>
<dbReference type="AlphaFoldDB" id="A0ABD5R9M6"/>
<protein>
    <submittedName>
        <fullName evidence="2">DUF5367 family protein</fullName>
    </submittedName>
</protein>
<keyword evidence="3" id="KW-1185">Reference proteome</keyword>
<sequence>MQSTDTSTSTTTASAPNPTADSLYLGVGFAVWLVATVAVRLVGARVFDPAAPVLIAGVFVVTIPAMIALTLLIFRWRETPTPARPRAAGLLVAPGLLLDAFVLPLHATVFPQMPLGGVPFFGGFLLLAYGVVIVTGLQSGRGR</sequence>
<dbReference type="InterPro" id="IPR020509">
    <property type="entry name" value="Uncharacterised_YnzE"/>
</dbReference>
<comment type="caution">
    <text evidence="2">The sequence shown here is derived from an EMBL/GenBank/DDBJ whole genome shotgun (WGS) entry which is preliminary data.</text>
</comment>
<keyword evidence="1" id="KW-0472">Membrane</keyword>
<keyword evidence="1" id="KW-1133">Transmembrane helix</keyword>
<organism evidence="2 3">
    <name type="scientific">Salinirubrum litoreum</name>
    <dbReference type="NCBI Taxonomy" id="1126234"/>
    <lineage>
        <taxon>Archaea</taxon>
        <taxon>Methanobacteriati</taxon>
        <taxon>Methanobacteriota</taxon>
        <taxon>Stenosarchaea group</taxon>
        <taxon>Halobacteria</taxon>
        <taxon>Halobacteriales</taxon>
        <taxon>Haloferacaceae</taxon>
        <taxon>Salinirubrum</taxon>
    </lineage>
</organism>
<name>A0ABD5R9M6_9EURY</name>